<keyword evidence="2" id="KW-0217">Developmental protein</keyword>
<dbReference type="Proteomes" id="UP000261360">
    <property type="component" value="Unplaced"/>
</dbReference>
<keyword evidence="4 8" id="KW-0238">DNA-binding</keyword>
<reference evidence="12" key="1">
    <citation type="submission" date="2025-08" db="UniProtKB">
        <authorList>
            <consortium name="Ensembl"/>
        </authorList>
    </citation>
    <scope>IDENTIFICATION</scope>
</reference>
<dbReference type="PANTHER" id="PTHR46092">
    <property type="entry name" value="HOMEOBOX PROTEIN HOX-A11-RELATED"/>
    <property type="match status" value="1"/>
</dbReference>
<name>A0A3B4Y1T9_SERLL</name>
<dbReference type="GO" id="GO:0000978">
    <property type="term" value="F:RNA polymerase II cis-regulatory region sequence-specific DNA binding"/>
    <property type="evidence" value="ECO:0007669"/>
    <property type="project" value="TreeGrafter"/>
</dbReference>
<evidence type="ECO:0000256" key="9">
    <source>
        <dbReference type="RuleBase" id="RU000682"/>
    </source>
</evidence>
<evidence type="ECO:0000256" key="3">
    <source>
        <dbReference type="ARBA" id="ARBA00023015"/>
    </source>
</evidence>
<keyword evidence="3" id="KW-0805">Transcription regulation</keyword>
<evidence type="ECO:0000256" key="6">
    <source>
        <dbReference type="ARBA" id="ARBA00023163"/>
    </source>
</evidence>
<comment type="subcellular location">
    <subcellularLocation>
        <location evidence="8 9">Nucleus</location>
    </subcellularLocation>
</comment>
<evidence type="ECO:0000313" key="12">
    <source>
        <dbReference type="Ensembl" id="ENSSLDP00000023247.1"/>
    </source>
</evidence>
<sequence length="288" mass="32121">IWFGRVAARPFIHKQQQGCTYPSKSDFGSITSPFLPENGAALLDHSTASGRSLSEYRSYCYHEPLQQYPPPGKWTFYQANCPITSCFNLPGEAVYHEYQAVSPPSETILGGSKDCFSYGGEVYGASDPRFHAHAFAGDPRSFPGSYTTYNRDSQLLFPAGRNTILPPVFDRFLEYAEDAEDPKAGITAGNHHEKETNRTEWRSGESGEVRAGSASPLARKEDEEDAPSSSGSGGDGGHDRTGPSGSRKKRCPYSKQQIKELEREFLFNIYINKDRRMRLSRLLLLTER</sequence>
<keyword evidence="5 8" id="KW-0371">Homeobox</keyword>
<evidence type="ECO:0000256" key="5">
    <source>
        <dbReference type="ARBA" id="ARBA00023155"/>
    </source>
</evidence>
<dbReference type="PROSITE" id="PS50071">
    <property type="entry name" value="HOMEOBOX_2"/>
    <property type="match status" value="1"/>
</dbReference>
<accession>A0A3B4Y1T9</accession>
<dbReference type="GO" id="GO:0000981">
    <property type="term" value="F:DNA-binding transcription factor activity, RNA polymerase II-specific"/>
    <property type="evidence" value="ECO:0007669"/>
    <property type="project" value="TreeGrafter"/>
</dbReference>
<dbReference type="GO" id="GO:0005634">
    <property type="term" value="C:nucleus"/>
    <property type="evidence" value="ECO:0007669"/>
    <property type="project" value="UniProtKB-SubCell"/>
</dbReference>
<evidence type="ECO:0000256" key="7">
    <source>
        <dbReference type="ARBA" id="ARBA00023242"/>
    </source>
</evidence>
<dbReference type="Pfam" id="PF00046">
    <property type="entry name" value="Homeodomain"/>
    <property type="match status" value="1"/>
</dbReference>
<keyword evidence="6" id="KW-0804">Transcription</keyword>
<proteinExistence type="inferred from homology"/>
<protein>
    <submittedName>
        <fullName evidence="12">Homeobox protein Hox-D11b-like</fullName>
    </submittedName>
</protein>
<keyword evidence="13" id="KW-1185">Reference proteome</keyword>
<dbReference type="AlphaFoldDB" id="A0A3B4Y1T9"/>
<organism evidence="12 13">
    <name type="scientific">Seriola lalandi dorsalis</name>
    <dbReference type="NCBI Taxonomy" id="1841481"/>
    <lineage>
        <taxon>Eukaryota</taxon>
        <taxon>Metazoa</taxon>
        <taxon>Chordata</taxon>
        <taxon>Craniata</taxon>
        <taxon>Vertebrata</taxon>
        <taxon>Euteleostomi</taxon>
        <taxon>Actinopterygii</taxon>
        <taxon>Neopterygii</taxon>
        <taxon>Teleostei</taxon>
        <taxon>Neoteleostei</taxon>
        <taxon>Acanthomorphata</taxon>
        <taxon>Carangaria</taxon>
        <taxon>Carangiformes</taxon>
        <taxon>Carangidae</taxon>
        <taxon>Seriola</taxon>
    </lineage>
</organism>
<feature type="domain" description="Homeobox" evidence="11">
    <location>
        <begin position="244"/>
        <end position="288"/>
    </location>
</feature>
<evidence type="ECO:0000256" key="1">
    <source>
        <dbReference type="ARBA" id="ARBA00006317"/>
    </source>
</evidence>
<dbReference type="InterPro" id="IPR009057">
    <property type="entry name" value="Homeodomain-like_sf"/>
</dbReference>
<reference evidence="12" key="2">
    <citation type="submission" date="2025-09" db="UniProtKB">
        <authorList>
            <consortium name="Ensembl"/>
        </authorList>
    </citation>
    <scope>IDENTIFICATION</scope>
</reference>
<feature type="compositionally biased region" description="Basic and acidic residues" evidence="10">
    <location>
        <begin position="190"/>
        <end position="208"/>
    </location>
</feature>
<evidence type="ECO:0000256" key="10">
    <source>
        <dbReference type="SAM" id="MobiDB-lite"/>
    </source>
</evidence>
<dbReference type="GeneTree" id="ENSGT00940000160009"/>
<evidence type="ECO:0000256" key="2">
    <source>
        <dbReference type="ARBA" id="ARBA00022473"/>
    </source>
</evidence>
<dbReference type="SUPFAM" id="SSF46689">
    <property type="entry name" value="Homeodomain-like"/>
    <property type="match status" value="1"/>
</dbReference>
<evidence type="ECO:0000259" key="11">
    <source>
        <dbReference type="PROSITE" id="PS50071"/>
    </source>
</evidence>
<dbReference type="InterPro" id="IPR001356">
    <property type="entry name" value="HD"/>
</dbReference>
<dbReference type="Gene3D" id="1.10.10.60">
    <property type="entry name" value="Homeodomain-like"/>
    <property type="match status" value="1"/>
</dbReference>
<feature type="region of interest" description="Disordered" evidence="10">
    <location>
        <begin position="183"/>
        <end position="255"/>
    </location>
</feature>
<keyword evidence="7 8" id="KW-0539">Nucleus</keyword>
<evidence type="ECO:0000256" key="4">
    <source>
        <dbReference type="ARBA" id="ARBA00023125"/>
    </source>
</evidence>
<dbReference type="Ensembl" id="ENSSLDT00000023996.1">
    <property type="protein sequence ID" value="ENSSLDP00000023247.1"/>
    <property type="gene ID" value="ENSSLDG00000018152.1"/>
</dbReference>
<comment type="similarity">
    <text evidence="1">Belongs to the Abd-B homeobox family.</text>
</comment>
<evidence type="ECO:0000313" key="13">
    <source>
        <dbReference type="Proteomes" id="UP000261360"/>
    </source>
</evidence>
<evidence type="ECO:0000256" key="8">
    <source>
        <dbReference type="PROSITE-ProRule" id="PRU00108"/>
    </source>
</evidence>
<dbReference type="CDD" id="cd00086">
    <property type="entry name" value="homeodomain"/>
    <property type="match status" value="1"/>
</dbReference>